<protein>
    <recommendedName>
        <fullName evidence="2 6">Adenine deaminase</fullName>
        <shortName evidence="6">Adenase</shortName>
        <shortName evidence="6">Adenine aminase</shortName>
        <ecNumber evidence="2 6">3.5.4.2</ecNumber>
    </recommendedName>
</protein>
<dbReference type="CDD" id="cd01295">
    <property type="entry name" value="AdeC"/>
    <property type="match status" value="1"/>
</dbReference>
<dbReference type="PANTHER" id="PTHR11113:SF2">
    <property type="entry name" value="ADENINE DEAMINASE"/>
    <property type="match status" value="1"/>
</dbReference>
<comment type="cofactor">
    <cofactor evidence="6">
        <name>Mn(2+)</name>
        <dbReference type="ChEBI" id="CHEBI:29035"/>
    </cofactor>
</comment>
<evidence type="ECO:0000256" key="2">
    <source>
        <dbReference type="ARBA" id="ARBA00012782"/>
    </source>
</evidence>
<reference evidence="10" key="1">
    <citation type="journal article" date="2019" name="Int. J. Syst. Evol. Microbiol.">
        <title>The Global Catalogue of Microorganisms (GCM) 10K type strain sequencing project: providing services to taxonomists for standard genome sequencing and annotation.</title>
        <authorList>
            <consortium name="The Broad Institute Genomics Platform"/>
            <consortium name="The Broad Institute Genome Sequencing Center for Infectious Disease"/>
            <person name="Wu L."/>
            <person name="Ma J."/>
        </authorList>
    </citation>
    <scope>NUCLEOTIDE SEQUENCE [LARGE SCALE GENOMIC DNA]</scope>
    <source>
        <strain evidence="10">CGMCC 1.12151</strain>
    </source>
</reference>
<evidence type="ECO:0000256" key="4">
    <source>
        <dbReference type="ARBA" id="ARBA00023211"/>
    </source>
</evidence>
<dbReference type="InterPro" id="IPR011059">
    <property type="entry name" value="Metal-dep_hydrolase_composite"/>
</dbReference>
<dbReference type="PANTHER" id="PTHR11113">
    <property type="entry name" value="N-ACETYLGLUCOSAMINE-6-PHOSPHATE DEACETYLASE"/>
    <property type="match status" value="1"/>
</dbReference>
<comment type="similarity">
    <text evidence="1 6">Belongs to the metallo-dependent hydrolases superfamily. Adenine deaminase family.</text>
</comment>
<dbReference type="InterPro" id="IPR006679">
    <property type="entry name" value="Adenine_deam"/>
</dbReference>
<dbReference type="RefSeq" id="WP_377279942.1">
    <property type="nucleotide sequence ID" value="NZ_JBHSGL010000015.1"/>
</dbReference>
<dbReference type="Gene3D" id="2.30.40.10">
    <property type="entry name" value="Urease, subunit C, domain 1"/>
    <property type="match status" value="1"/>
</dbReference>
<feature type="domain" description="Amidohydrolase-related" evidence="7">
    <location>
        <begin position="66"/>
        <end position="344"/>
    </location>
</feature>
<evidence type="ECO:0000256" key="5">
    <source>
        <dbReference type="ARBA" id="ARBA00047720"/>
    </source>
</evidence>
<evidence type="ECO:0000256" key="3">
    <source>
        <dbReference type="ARBA" id="ARBA00022801"/>
    </source>
</evidence>
<keyword evidence="10" id="KW-1185">Reference proteome</keyword>
<dbReference type="Gene3D" id="3.20.20.140">
    <property type="entry name" value="Metal-dependent hydrolases"/>
    <property type="match status" value="1"/>
</dbReference>
<dbReference type="Proteomes" id="UP001595932">
    <property type="component" value="Unassembled WGS sequence"/>
</dbReference>
<dbReference type="HAMAP" id="MF_01518">
    <property type="entry name" value="Adenine_deamin"/>
    <property type="match status" value="1"/>
</dbReference>
<evidence type="ECO:0000259" key="7">
    <source>
        <dbReference type="Pfam" id="PF01979"/>
    </source>
</evidence>
<dbReference type="InterPro" id="IPR006680">
    <property type="entry name" value="Amidohydro-rel"/>
</dbReference>
<feature type="domain" description="Adenine deaminase C-terminal" evidence="8">
    <location>
        <begin position="398"/>
        <end position="565"/>
    </location>
</feature>
<keyword evidence="3 6" id="KW-0378">Hydrolase</keyword>
<sequence length="595" mass="63284">MKKAQLKNRIAVANKQKKADLVIRHASIVNVFTKSLTTDDVAITDGVIVGIGDYEGVQEIDASGKFIAPGLIDAHVHIESSMVTPQQFSQVVLPHGVTTVITDPHEIANVSGTAGLEFMLKDSELAMLDIKMMLPSCVPATPFENAGAELSAEDLLPFIGRDSVLGLAEVMDFPAVLNGDGAMLDKLLLSWQIDGHAAGLTENDINVYGTAGILTDHECVTKEQMTARLERGLYVMLREGSVAKDLQALLEGVTEQNAQRCLFCTDDKHLDDLIDEGSVDHNVRTAIQYGLHPITAISMATLNAAQCFGLRQKGAIAPGYDADFLLLDSLEDFTIAAVYKGGQLAAQNGRYVGPVNKDSDSSAVRDTVRIAELSTDSLQIPMGTSTTAHIIGINPNKLITEHIIGETPVVDGFFMSNPAQDLLKIAVIERHRATGNIGLGIVKGLGLQNGAIATTVAHDSHNVIVVGTNDEDMLAAIEALHQLQGGLVIVQGGEVLASLSLPIAGLMSGEAFPVVYDQLKTLDDSLLQIGAPTHFNAFLTLSFMSLPVIPHLKLTDRGLFDVASFRHISVPVTASSSAASVSVPVHDTIQSSGED</sequence>
<organism evidence="9 10">
    <name type="scientific">Planococcus dechangensis</name>
    <dbReference type="NCBI Taxonomy" id="1176255"/>
    <lineage>
        <taxon>Bacteria</taxon>
        <taxon>Bacillati</taxon>
        <taxon>Bacillota</taxon>
        <taxon>Bacilli</taxon>
        <taxon>Bacillales</taxon>
        <taxon>Caryophanaceae</taxon>
        <taxon>Planococcus</taxon>
    </lineage>
</organism>
<dbReference type="SUPFAM" id="SSF51556">
    <property type="entry name" value="Metallo-dependent hydrolases"/>
    <property type="match status" value="1"/>
</dbReference>
<dbReference type="NCBIfam" id="TIGR01178">
    <property type="entry name" value="ade"/>
    <property type="match status" value="1"/>
</dbReference>
<evidence type="ECO:0000256" key="6">
    <source>
        <dbReference type="HAMAP-Rule" id="MF_01518"/>
    </source>
</evidence>
<dbReference type="InterPro" id="IPR032466">
    <property type="entry name" value="Metal_Hydrolase"/>
</dbReference>
<dbReference type="EMBL" id="JBHSGL010000015">
    <property type="protein sequence ID" value="MFC4714217.1"/>
    <property type="molecule type" value="Genomic_DNA"/>
</dbReference>
<accession>A0ABV9MEC5</accession>
<dbReference type="SUPFAM" id="SSF51338">
    <property type="entry name" value="Composite domain of metallo-dependent hydrolases"/>
    <property type="match status" value="1"/>
</dbReference>
<comment type="catalytic activity">
    <reaction evidence="5 6">
        <text>adenine + H2O + H(+) = hypoxanthine + NH4(+)</text>
        <dbReference type="Rhea" id="RHEA:23688"/>
        <dbReference type="ChEBI" id="CHEBI:15377"/>
        <dbReference type="ChEBI" id="CHEBI:15378"/>
        <dbReference type="ChEBI" id="CHEBI:16708"/>
        <dbReference type="ChEBI" id="CHEBI:17368"/>
        <dbReference type="ChEBI" id="CHEBI:28938"/>
        <dbReference type="EC" id="3.5.4.2"/>
    </reaction>
</comment>
<proteinExistence type="inferred from homology"/>
<dbReference type="EC" id="3.5.4.2" evidence="2 6"/>
<evidence type="ECO:0000259" key="8">
    <source>
        <dbReference type="Pfam" id="PF13382"/>
    </source>
</evidence>
<dbReference type="InterPro" id="IPR026912">
    <property type="entry name" value="Adenine_deam_C"/>
</dbReference>
<dbReference type="Pfam" id="PF01979">
    <property type="entry name" value="Amidohydro_1"/>
    <property type="match status" value="1"/>
</dbReference>
<evidence type="ECO:0000313" key="10">
    <source>
        <dbReference type="Proteomes" id="UP001595932"/>
    </source>
</evidence>
<comment type="caution">
    <text evidence="9">The sequence shown here is derived from an EMBL/GenBank/DDBJ whole genome shotgun (WGS) entry which is preliminary data.</text>
</comment>
<gene>
    <name evidence="6 9" type="primary">ade</name>
    <name evidence="9" type="ORF">ACFO5U_15310</name>
</gene>
<evidence type="ECO:0000313" key="9">
    <source>
        <dbReference type="EMBL" id="MFC4714217.1"/>
    </source>
</evidence>
<dbReference type="Pfam" id="PF13382">
    <property type="entry name" value="Adenine_deam_C"/>
    <property type="match status" value="1"/>
</dbReference>
<keyword evidence="4 6" id="KW-0464">Manganese</keyword>
<name>A0ABV9MEC5_9BACL</name>
<dbReference type="GO" id="GO:0000034">
    <property type="term" value="F:adenine deaminase activity"/>
    <property type="evidence" value="ECO:0007669"/>
    <property type="project" value="UniProtKB-EC"/>
</dbReference>
<evidence type="ECO:0000256" key="1">
    <source>
        <dbReference type="ARBA" id="ARBA00006773"/>
    </source>
</evidence>